<evidence type="ECO:0000313" key="6">
    <source>
        <dbReference type="Proteomes" id="UP000189935"/>
    </source>
</evidence>
<dbReference type="PANTHER" id="PTHR44846:SF1">
    <property type="entry name" value="MANNOSYL-D-GLYCERATE TRANSPORT_METABOLISM SYSTEM REPRESSOR MNGR-RELATED"/>
    <property type="match status" value="1"/>
</dbReference>
<gene>
    <name evidence="5" type="ORF">SAMN05444159_5844</name>
</gene>
<dbReference type="SUPFAM" id="SSF46785">
    <property type="entry name" value="Winged helix' DNA-binding domain"/>
    <property type="match status" value="1"/>
</dbReference>
<organism evidence="5 6">
    <name type="scientific">Bradyrhizobium lablabi</name>
    <dbReference type="NCBI Taxonomy" id="722472"/>
    <lineage>
        <taxon>Bacteria</taxon>
        <taxon>Pseudomonadati</taxon>
        <taxon>Pseudomonadota</taxon>
        <taxon>Alphaproteobacteria</taxon>
        <taxon>Hyphomicrobiales</taxon>
        <taxon>Nitrobacteraceae</taxon>
        <taxon>Bradyrhizobium</taxon>
    </lineage>
</organism>
<dbReference type="Pfam" id="PF00392">
    <property type="entry name" value="GntR"/>
    <property type="match status" value="1"/>
</dbReference>
<dbReference type="InterPro" id="IPR000524">
    <property type="entry name" value="Tscrpt_reg_HTH_GntR"/>
</dbReference>
<dbReference type="AlphaFoldDB" id="A0A1M7AFV3"/>
<proteinExistence type="predicted"/>
<name>A0A1M7AFV3_9BRAD</name>
<dbReference type="InterPro" id="IPR036388">
    <property type="entry name" value="WH-like_DNA-bd_sf"/>
</dbReference>
<dbReference type="SMART" id="SM00345">
    <property type="entry name" value="HTH_GNTR"/>
    <property type="match status" value="1"/>
</dbReference>
<reference evidence="5 6" key="1">
    <citation type="submission" date="2016-11" db="EMBL/GenBank/DDBJ databases">
        <authorList>
            <person name="Jaros S."/>
            <person name="Januszkiewicz K."/>
            <person name="Wedrychowicz H."/>
        </authorList>
    </citation>
    <scope>NUCLEOTIDE SEQUENCE [LARGE SCALE GENOMIC DNA]</scope>
    <source>
        <strain evidence="5 6">GAS499</strain>
    </source>
</reference>
<evidence type="ECO:0000256" key="1">
    <source>
        <dbReference type="ARBA" id="ARBA00023015"/>
    </source>
</evidence>
<dbReference type="InterPro" id="IPR050679">
    <property type="entry name" value="Bact_HTH_transcr_reg"/>
</dbReference>
<dbReference type="InterPro" id="IPR028978">
    <property type="entry name" value="Chorismate_lyase_/UTRA_dom_sf"/>
</dbReference>
<dbReference type="SUPFAM" id="SSF64288">
    <property type="entry name" value="Chorismate lyase-like"/>
    <property type="match status" value="1"/>
</dbReference>
<dbReference type="PANTHER" id="PTHR44846">
    <property type="entry name" value="MANNOSYL-D-GLYCERATE TRANSPORT/METABOLISM SYSTEM REPRESSOR MNGR-RELATED"/>
    <property type="match status" value="1"/>
</dbReference>
<dbReference type="EMBL" id="LT670844">
    <property type="protein sequence ID" value="SHL41506.1"/>
    <property type="molecule type" value="Genomic_DNA"/>
</dbReference>
<evidence type="ECO:0000256" key="3">
    <source>
        <dbReference type="ARBA" id="ARBA00023163"/>
    </source>
</evidence>
<dbReference type="Gene3D" id="3.40.1410.10">
    <property type="entry name" value="Chorismate lyase-like"/>
    <property type="match status" value="1"/>
</dbReference>
<evidence type="ECO:0000313" key="5">
    <source>
        <dbReference type="EMBL" id="SHL41506.1"/>
    </source>
</evidence>
<protein>
    <submittedName>
        <fullName evidence="5">DNA-binding transcriptional regulator, GntR family</fullName>
    </submittedName>
</protein>
<keyword evidence="3" id="KW-0804">Transcription</keyword>
<feature type="domain" description="HTH gntR-type" evidence="4">
    <location>
        <begin position="25"/>
        <end position="93"/>
    </location>
</feature>
<dbReference type="InterPro" id="IPR036390">
    <property type="entry name" value="WH_DNA-bd_sf"/>
</dbReference>
<dbReference type="Proteomes" id="UP000189935">
    <property type="component" value="Chromosome I"/>
</dbReference>
<keyword evidence="2 5" id="KW-0238">DNA-binding</keyword>
<keyword evidence="1" id="KW-0805">Transcription regulation</keyword>
<dbReference type="GO" id="GO:0045892">
    <property type="term" value="P:negative regulation of DNA-templated transcription"/>
    <property type="evidence" value="ECO:0007669"/>
    <property type="project" value="TreeGrafter"/>
</dbReference>
<dbReference type="Gene3D" id="1.10.10.10">
    <property type="entry name" value="Winged helix-like DNA-binding domain superfamily/Winged helix DNA-binding domain"/>
    <property type="match status" value="1"/>
</dbReference>
<sequence length="272" mass="30386">MSGEVLERNLEHLRAEFAHAETPDLPKHVRLRNAVLSAIRKGHFRPGDQLPPEQELSRAVGVSLGTVQRALTRLAADRALTREHGRGTFIARSELPVEELWQFRFVERLGEAPLPVSVEFVDRRLLRGPGPWADALGPDEKGYWELTRKLTVNGDFRCLSRLYARLGRFPKIMKLPQSKMTGNLKRVLADEFDVPTLSLDQFILPCVLDDDVCASLQIDRGSSGMVVNAIGRSIGQEIITFQSLFVPAGGYFLEISPSGNRAPGGRHERRSN</sequence>
<dbReference type="GO" id="GO:0003677">
    <property type="term" value="F:DNA binding"/>
    <property type="evidence" value="ECO:0007669"/>
    <property type="project" value="UniProtKB-KW"/>
</dbReference>
<dbReference type="OrthoDB" id="9804020at2"/>
<dbReference type="PROSITE" id="PS50949">
    <property type="entry name" value="HTH_GNTR"/>
    <property type="match status" value="1"/>
</dbReference>
<dbReference type="GO" id="GO:0003700">
    <property type="term" value="F:DNA-binding transcription factor activity"/>
    <property type="evidence" value="ECO:0007669"/>
    <property type="project" value="InterPro"/>
</dbReference>
<accession>A0A1M7AFV3</accession>
<dbReference type="CDD" id="cd07377">
    <property type="entry name" value="WHTH_GntR"/>
    <property type="match status" value="1"/>
</dbReference>
<evidence type="ECO:0000256" key="2">
    <source>
        <dbReference type="ARBA" id="ARBA00023125"/>
    </source>
</evidence>
<evidence type="ECO:0000259" key="4">
    <source>
        <dbReference type="PROSITE" id="PS50949"/>
    </source>
</evidence>